<evidence type="ECO:0000256" key="2">
    <source>
        <dbReference type="ARBA" id="ARBA00022723"/>
    </source>
</evidence>
<dbReference type="PANTHER" id="PTHR46481">
    <property type="entry name" value="ZINC FINGER BED DOMAIN-CONTAINING PROTEIN 4"/>
    <property type="match status" value="1"/>
</dbReference>
<organism evidence="12 13">
    <name type="scientific">Merluccius polli</name>
    <name type="common">Benguela hake</name>
    <name type="synonym">Merluccius cadenati</name>
    <dbReference type="NCBI Taxonomy" id="89951"/>
    <lineage>
        <taxon>Eukaryota</taxon>
        <taxon>Metazoa</taxon>
        <taxon>Chordata</taxon>
        <taxon>Craniata</taxon>
        <taxon>Vertebrata</taxon>
        <taxon>Euteleostomi</taxon>
        <taxon>Actinopterygii</taxon>
        <taxon>Neopterygii</taxon>
        <taxon>Teleostei</taxon>
        <taxon>Neoteleostei</taxon>
        <taxon>Acanthomorphata</taxon>
        <taxon>Zeiogadaria</taxon>
        <taxon>Gadariae</taxon>
        <taxon>Gadiformes</taxon>
        <taxon>Gadoidei</taxon>
        <taxon>Merlucciidae</taxon>
        <taxon>Merluccius</taxon>
    </lineage>
</organism>
<dbReference type="SUPFAM" id="SSF140996">
    <property type="entry name" value="Hermes dimerisation domain"/>
    <property type="match status" value="1"/>
</dbReference>
<evidence type="ECO:0000313" key="12">
    <source>
        <dbReference type="EMBL" id="KAK0144642.1"/>
    </source>
</evidence>
<dbReference type="SUPFAM" id="SSF53098">
    <property type="entry name" value="Ribonuclease H-like"/>
    <property type="match status" value="1"/>
</dbReference>
<evidence type="ECO:0000313" key="13">
    <source>
        <dbReference type="Proteomes" id="UP001174136"/>
    </source>
</evidence>
<dbReference type="EMBL" id="JAOPHQ010003127">
    <property type="protein sequence ID" value="KAK0144642.1"/>
    <property type="molecule type" value="Genomic_DNA"/>
</dbReference>
<evidence type="ECO:0000256" key="6">
    <source>
        <dbReference type="ARBA" id="ARBA00023125"/>
    </source>
</evidence>
<evidence type="ECO:0000259" key="11">
    <source>
        <dbReference type="PROSITE" id="PS50808"/>
    </source>
</evidence>
<evidence type="ECO:0000256" key="3">
    <source>
        <dbReference type="ARBA" id="ARBA00022771"/>
    </source>
</evidence>
<reference evidence="12" key="1">
    <citation type="journal article" date="2023" name="Front. Mar. Sci.">
        <title>A new Merluccius polli reference genome to investigate the effects of global change in West African waters.</title>
        <authorList>
            <person name="Mateo J.L."/>
            <person name="Blanco-Fernandez C."/>
            <person name="Garcia-Vazquez E."/>
            <person name="Machado-Schiaffino G."/>
        </authorList>
    </citation>
    <scope>NUCLEOTIDE SEQUENCE</scope>
    <source>
        <strain evidence="12">C29</strain>
        <tissue evidence="12">Fin</tissue>
    </source>
</reference>
<dbReference type="GO" id="GO:0046983">
    <property type="term" value="F:protein dimerization activity"/>
    <property type="evidence" value="ECO:0007669"/>
    <property type="project" value="InterPro"/>
</dbReference>
<dbReference type="PROSITE" id="PS50808">
    <property type="entry name" value="ZF_BED"/>
    <property type="match status" value="1"/>
</dbReference>
<keyword evidence="13" id="KW-1185">Reference proteome</keyword>
<evidence type="ECO:0000256" key="9">
    <source>
        <dbReference type="PROSITE-ProRule" id="PRU00027"/>
    </source>
</evidence>
<dbReference type="GO" id="GO:0003677">
    <property type="term" value="F:DNA binding"/>
    <property type="evidence" value="ECO:0007669"/>
    <property type="project" value="UniProtKB-KW"/>
</dbReference>
<dbReference type="PANTHER" id="PTHR46481:SF9">
    <property type="entry name" value="ZINC FINGER BED DOMAIN-CONTAINING PROTEIN 1-LIKE"/>
    <property type="match status" value="1"/>
</dbReference>
<keyword evidence="6" id="KW-0238">DNA-binding</keyword>
<comment type="subcellular location">
    <subcellularLocation>
        <location evidence="1">Nucleus</location>
    </subcellularLocation>
</comment>
<evidence type="ECO:0000256" key="8">
    <source>
        <dbReference type="ARBA" id="ARBA00023242"/>
    </source>
</evidence>
<keyword evidence="7" id="KW-0804">Transcription</keyword>
<dbReference type="SUPFAM" id="SSF57667">
    <property type="entry name" value="beta-beta-alpha zinc fingers"/>
    <property type="match status" value="1"/>
</dbReference>
<feature type="domain" description="BED-type" evidence="11">
    <location>
        <begin position="19"/>
        <end position="74"/>
    </location>
</feature>
<dbReference type="InterPro" id="IPR036236">
    <property type="entry name" value="Znf_C2H2_sf"/>
</dbReference>
<proteinExistence type="predicted"/>
<dbReference type="InterPro" id="IPR052035">
    <property type="entry name" value="ZnF_BED_domain_contain"/>
</dbReference>
<dbReference type="Proteomes" id="UP001174136">
    <property type="component" value="Unassembled WGS sequence"/>
</dbReference>
<dbReference type="InterPro" id="IPR003656">
    <property type="entry name" value="Znf_BED"/>
</dbReference>
<evidence type="ECO:0000256" key="7">
    <source>
        <dbReference type="ARBA" id="ARBA00023163"/>
    </source>
</evidence>
<evidence type="ECO:0000256" key="4">
    <source>
        <dbReference type="ARBA" id="ARBA00022833"/>
    </source>
</evidence>
<keyword evidence="5" id="KW-0805">Transcription regulation</keyword>
<dbReference type="Pfam" id="PF02892">
    <property type="entry name" value="zf-BED"/>
    <property type="match status" value="1"/>
</dbReference>
<protein>
    <submittedName>
        <fullName evidence="12">Zinc finger BED domain-containing protein 1</fullName>
    </submittedName>
</protein>
<keyword evidence="2" id="KW-0479">Metal-binding</keyword>
<dbReference type="SMART" id="SM00614">
    <property type="entry name" value="ZnF_BED"/>
    <property type="match status" value="1"/>
</dbReference>
<dbReference type="GO" id="GO:0008270">
    <property type="term" value="F:zinc ion binding"/>
    <property type="evidence" value="ECO:0007669"/>
    <property type="project" value="UniProtKB-KW"/>
</dbReference>
<feature type="compositionally biased region" description="Polar residues" evidence="10">
    <location>
        <begin position="500"/>
        <end position="510"/>
    </location>
</feature>
<accession>A0AA47MQD0</accession>
<gene>
    <name evidence="12" type="primary">ZBED1_56</name>
    <name evidence="12" type="ORF">N1851_016984</name>
</gene>
<dbReference type="InterPro" id="IPR012337">
    <property type="entry name" value="RNaseH-like_sf"/>
</dbReference>
<keyword evidence="4" id="KW-0862">Zinc</keyword>
<dbReference type="AlphaFoldDB" id="A0AA47MQD0"/>
<dbReference type="InterPro" id="IPR008906">
    <property type="entry name" value="HATC_C_dom"/>
</dbReference>
<evidence type="ECO:0000256" key="1">
    <source>
        <dbReference type="ARBA" id="ARBA00004123"/>
    </source>
</evidence>
<comment type="caution">
    <text evidence="12">The sequence shown here is derived from an EMBL/GenBank/DDBJ whole genome shotgun (WGS) entry which is preliminary data.</text>
</comment>
<evidence type="ECO:0000256" key="5">
    <source>
        <dbReference type="ARBA" id="ARBA00023015"/>
    </source>
</evidence>
<keyword evidence="8" id="KW-0539">Nucleus</keyword>
<dbReference type="GO" id="GO:0005634">
    <property type="term" value="C:nucleus"/>
    <property type="evidence" value="ECO:0007669"/>
    <property type="project" value="UniProtKB-SubCell"/>
</dbReference>
<dbReference type="Pfam" id="PF05699">
    <property type="entry name" value="Dimer_Tnp_hAT"/>
    <property type="match status" value="1"/>
</dbReference>
<keyword evidence="3 9" id="KW-0863">Zinc-finger</keyword>
<evidence type="ECO:0000256" key="10">
    <source>
        <dbReference type="SAM" id="MobiDB-lite"/>
    </source>
</evidence>
<feature type="region of interest" description="Disordered" evidence="10">
    <location>
        <begin position="483"/>
        <end position="515"/>
    </location>
</feature>
<sequence>MASGTTEPEPAGMLVPKRNCTSAVWEYFGFKRDDVAQSQVLCKTCLGRVSTYRGNTTNLYQHLKTRHKTEYDRCMAKKSSSVQNNPSNVTRQGLLTELFEGVTPYERTSKRHVEITKAVTHCIAKDMMPVNTVTKPGFNNLVTTLDKRYRMPSRTYFSQTAIPELHMQCRRRVAAELKAVGFFAATTDMWSSRTAEPYQSLTVHYITEDLHLEARSLQTAYFPEDHTGENIAAGLREGLACWDLPEDNLVCITTDNASNMVKAAQLNEWTRLQCFGHRLHLAIENAIKDGRVSRAIGLCKKLVGHFSHSWKKKAALTEAQKELKLPEQSLITECPTRWGSKEKMIARVLEQMKAISQVLSGDRHARSLIPTWQDAEVLESIHKALHPLSEFTDALSGEEYVSISYLKPVLHLLATSVLAEDAEDTDLTRSIKTKVLAYLNDKYSNLNTQELLDVASFMDPRFKTQYISADNLPAIKARLKTEMVESARRPHNQEKRSRTETTQNSPSAQASGGKAKKTLGSLFKTSAASSALPLPLEDVVEAELNSYLLTPVIDGEDDPLAWWKVHNIHFPRLCKMARKYLCVPTTSAPSERLFSTGGNIVTCTRSSLKPAKVDMLVFLAKNL</sequence>
<name>A0AA47MQD0_MERPO</name>
<feature type="compositionally biased region" description="Basic and acidic residues" evidence="10">
    <location>
        <begin position="483"/>
        <end position="499"/>
    </location>
</feature>